<feature type="compositionally biased region" description="Basic and acidic residues" evidence="1">
    <location>
        <begin position="439"/>
        <end position="463"/>
    </location>
</feature>
<evidence type="ECO:0000313" key="3">
    <source>
        <dbReference type="Proteomes" id="UP000236319"/>
    </source>
</evidence>
<dbReference type="RefSeq" id="XP_028866543.1">
    <property type="nucleotide sequence ID" value="XM_029010710.1"/>
</dbReference>
<feature type="region of interest" description="Disordered" evidence="1">
    <location>
        <begin position="439"/>
        <end position="475"/>
    </location>
</feature>
<evidence type="ECO:0000313" key="2">
    <source>
        <dbReference type="EMBL" id="GBE60300.1"/>
    </source>
</evidence>
<protein>
    <submittedName>
        <fullName evidence="2">Extracellular matrix-binding ebh, putative</fullName>
    </submittedName>
</protein>
<comment type="caution">
    <text evidence="2">The sequence shown here is derived from an EMBL/GenBank/DDBJ whole genome shotgun (WGS) entry which is preliminary data.</text>
</comment>
<proteinExistence type="predicted"/>
<organism evidence="2 3">
    <name type="scientific">Babesia ovata</name>
    <dbReference type="NCBI Taxonomy" id="189622"/>
    <lineage>
        <taxon>Eukaryota</taxon>
        <taxon>Sar</taxon>
        <taxon>Alveolata</taxon>
        <taxon>Apicomplexa</taxon>
        <taxon>Aconoidasida</taxon>
        <taxon>Piroplasmida</taxon>
        <taxon>Babesiidae</taxon>
        <taxon>Babesia</taxon>
    </lineage>
</organism>
<keyword evidence="3" id="KW-1185">Reference proteome</keyword>
<evidence type="ECO:0000256" key="1">
    <source>
        <dbReference type="SAM" id="MobiDB-lite"/>
    </source>
</evidence>
<accession>A0A2H6KBC7</accession>
<dbReference type="Proteomes" id="UP000236319">
    <property type="component" value="Unassembled WGS sequence"/>
</dbReference>
<reference evidence="2 3" key="1">
    <citation type="journal article" date="2017" name="BMC Genomics">
        <title>Whole-genome assembly of Babesia ovata and comparative genomics between closely related pathogens.</title>
        <authorList>
            <person name="Yamagishi J."/>
            <person name="Asada M."/>
            <person name="Hakimi H."/>
            <person name="Tanaka T.Q."/>
            <person name="Sugimoto C."/>
            <person name="Kawazu S."/>
        </authorList>
    </citation>
    <scope>NUCLEOTIDE SEQUENCE [LARGE SCALE GENOMIC DNA]</scope>
    <source>
        <strain evidence="2 3">Miyake</strain>
    </source>
</reference>
<sequence length="475" mass="52347">MKTFKETHDKITANLEKNLHTEVRKHIGEDDKTGGGTGGTISDLAGGSFDQYKTHVDQPIVKSFDDSKPDDLNGKLPLAIKAAKNEGLQALGIIGPQASGADKIDADTFKTPFQEIEKELKKIADLITDEGFSVTGEPFLARRGVKKLLENLRNGLTKEVPGVLTNGLDAIREAIQKLKTETYDNKTQSIGTAIALIKAELEVLRKKLKDKGQKNDVFNALQDLNKAGLGKSAWNGKKLSGIGKIEEDLGTEIVKLPQETKKITEAVNAIGAEIIRIGFRFNSFVTYDDVVDQMTRLAKHLGTYKGKYGRNYTVNLNSIYKAIQQLQKGPFITNPDAIGKANNLIKQELTTLQGVLQGSPGDDVIETLEDLKGDGLTEKDWKPNNSKNEKGLGKITSDLNTQQITLNDQPNNIDQGVNQITDELTRLQGELEREVTDKLTELKSKGLTDKNWKNESKRARNTNDKLPPPHHPSLH</sequence>
<dbReference type="AlphaFoldDB" id="A0A2H6KBC7"/>
<dbReference type="VEuPathDB" id="PiroplasmaDB:BOVATA_017930"/>
<name>A0A2H6KBC7_9APIC</name>
<dbReference type="EMBL" id="BDSA01000002">
    <property type="protein sequence ID" value="GBE60300.1"/>
    <property type="molecule type" value="Genomic_DNA"/>
</dbReference>
<dbReference type="GeneID" id="39874070"/>
<gene>
    <name evidence="2" type="ORF">BOVATA_017930</name>
</gene>